<evidence type="ECO:0000256" key="10">
    <source>
        <dbReference type="ARBA" id="ARBA00030169"/>
    </source>
</evidence>
<evidence type="ECO:0000256" key="8">
    <source>
        <dbReference type="ARBA" id="ARBA00025046"/>
    </source>
</evidence>
<reference evidence="13 14" key="1">
    <citation type="submission" date="2024-03" db="EMBL/GenBank/DDBJ databases">
        <title>Draft genome sequence of Pseudonocardia nematodicida JCM 31783.</title>
        <authorList>
            <person name="Butdee W."/>
            <person name="Duangmal K."/>
        </authorList>
    </citation>
    <scope>NUCLEOTIDE SEQUENCE [LARGE SCALE GENOMIC DNA]</scope>
    <source>
        <strain evidence="13 14">JCM 31783</strain>
    </source>
</reference>
<accession>A0ABV1K3Y3</accession>
<dbReference type="InterPro" id="IPR005493">
    <property type="entry name" value="RraA/RraA-like"/>
</dbReference>
<comment type="similarity">
    <text evidence="3">Belongs to the class II aldolase/RraA-like family.</text>
</comment>
<evidence type="ECO:0000256" key="3">
    <source>
        <dbReference type="ARBA" id="ARBA00008621"/>
    </source>
</evidence>
<evidence type="ECO:0000256" key="9">
    <source>
        <dbReference type="ARBA" id="ARBA00029596"/>
    </source>
</evidence>
<evidence type="ECO:0000256" key="11">
    <source>
        <dbReference type="ARBA" id="ARBA00032305"/>
    </source>
</evidence>
<evidence type="ECO:0000256" key="4">
    <source>
        <dbReference type="ARBA" id="ARBA00011233"/>
    </source>
</evidence>
<comment type="subunit">
    <text evidence="4">Homotrimer.</text>
</comment>
<organism evidence="13 14">
    <name type="scientific">Pseudonocardia nematodicida</name>
    <dbReference type="NCBI Taxonomy" id="1206997"/>
    <lineage>
        <taxon>Bacteria</taxon>
        <taxon>Bacillati</taxon>
        <taxon>Actinomycetota</taxon>
        <taxon>Actinomycetes</taxon>
        <taxon>Pseudonocardiales</taxon>
        <taxon>Pseudonocardiaceae</taxon>
        <taxon>Pseudonocardia</taxon>
    </lineage>
</organism>
<comment type="function">
    <text evidence="8">Catalyzes the aldol cleavage of 4-hydroxy-4-methyl-2-oxoglutarate (HMG) into 2 molecules of pyruvate. Also contains a secondary oxaloacetate (OAA) decarboxylase activity due to the common pyruvate enolate transition state formed following C-C bond cleavage in the retro-aldol and decarboxylation reactions.</text>
</comment>
<sequence>MTELLDRLRDLQVSSLCDADKTLPVVDPAIRALVPDVTMAGPAVTVSCVDDHLPMFAALRAAAAGSVLVVAGAGGHRAVSGELFATEARRRGLAGIVVDGLVRDLRGLRTIGLPVFARGTCPASGTTLDPGTVDEPVSFGGIVVSPGDLVCGDDDGLLIAPPDRLAEIVDTAEGIEAAERALVSAMRNDHELHALTTVDKHVAALRRGEESSLAFLV</sequence>
<dbReference type="Proteomes" id="UP001494902">
    <property type="component" value="Unassembled WGS sequence"/>
</dbReference>
<name>A0ABV1K3Y3_9PSEU</name>
<dbReference type="PANTHER" id="PTHR33254">
    <property type="entry name" value="4-HYDROXY-4-METHYL-2-OXOGLUTARATE ALDOLASE 3-RELATED"/>
    <property type="match status" value="1"/>
</dbReference>
<proteinExistence type="inferred from homology"/>
<evidence type="ECO:0000256" key="5">
    <source>
        <dbReference type="ARBA" id="ARBA00012213"/>
    </source>
</evidence>
<protein>
    <recommendedName>
        <fullName evidence="7">Putative 4-hydroxy-4-methyl-2-oxoglutarate aldolase</fullName>
        <ecNumber evidence="6">4.1.1.112</ecNumber>
        <ecNumber evidence="5">4.1.3.17</ecNumber>
    </recommendedName>
    <alternativeName>
        <fullName evidence="11">Oxaloacetate decarboxylase</fullName>
    </alternativeName>
    <alternativeName>
        <fullName evidence="9">Regulator of ribonuclease activity homolog</fullName>
    </alternativeName>
    <alternativeName>
        <fullName evidence="10">RraA-like protein</fullName>
    </alternativeName>
</protein>
<dbReference type="Pfam" id="PF03737">
    <property type="entry name" value="RraA-like"/>
    <property type="match status" value="1"/>
</dbReference>
<comment type="caution">
    <text evidence="13">The sequence shown here is derived from an EMBL/GenBank/DDBJ whole genome shotgun (WGS) entry which is preliminary data.</text>
</comment>
<dbReference type="RefSeq" id="WP_349296247.1">
    <property type="nucleotide sequence ID" value="NZ_JBEDNQ010000001.1"/>
</dbReference>
<comment type="catalytic activity">
    <reaction evidence="1">
        <text>4-hydroxy-4-methyl-2-oxoglutarate = 2 pyruvate</text>
        <dbReference type="Rhea" id="RHEA:22748"/>
        <dbReference type="ChEBI" id="CHEBI:15361"/>
        <dbReference type="ChEBI" id="CHEBI:58276"/>
        <dbReference type="EC" id="4.1.3.17"/>
    </reaction>
</comment>
<keyword evidence="14" id="KW-1185">Reference proteome</keyword>
<evidence type="ECO:0000256" key="6">
    <source>
        <dbReference type="ARBA" id="ARBA00012947"/>
    </source>
</evidence>
<comment type="cofactor">
    <cofactor evidence="2">
        <name>a divalent metal cation</name>
        <dbReference type="ChEBI" id="CHEBI:60240"/>
    </cofactor>
</comment>
<dbReference type="EMBL" id="JBEDNQ010000001">
    <property type="protein sequence ID" value="MEQ3549159.1"/>
    <property type="molecule type" value="Genomic_DNA"/>
</dbReference>
<evidence type="ECO:0000256" key="1">
    <source>
        <dbReference type="ARBA" id="ARBA00001342"/>
    </source>
</evidence>
<evidence type="ECO:0000256" key="2">
    <source>
        <dbReference type="ARBA" id="ARBA00001968"/>
    </source>
</evidence>
<comment type="catalytic activity">
    <reaction evidence="12">
        <text>oxaloacetate + H(+) = pyruvate + CO2</text>
        <dbReference type="Rhea" id="RHEA:15641"/>
        <dbReference type="ChEBI" id="CHEBI:15361"/>
        <dbReference type="ChEBI" id="CHEBI:15378"/>
        <dbReference type="ChEBI" id="CHEBI:16452"/>
        <dbReference type="ChEBI" id="CHEBI:16526"/>
        <dbReference type="EC" id="4.1.1.112"/>
    </reaction>
</comment>
<dbReference type="Gene3D" id="3.50.30.40">
    <property type="entry name" value="Ribonuclease E inhibitor RraA/RraA-like"/>
    <property type="match status" value="1"/>
</dbReference>
<dbReference type="InterPro" id="IPR036704">
    <property type="entry name" value="RraA/RraA-like_sf"/>
</dbReference>
<evidence type="ECO:0000256" key="7">
    <source>
        <dbReference type="ARBA" id="ARBA00016549"/>
    </source>
</evidence>
<dbReference type="CDD" id="cd16841">
    <property type="entry name" value="RraA_family"/>
    <property type="match status" value="1"/>
</dbReference>
<dbReference type="EC" id="4.1.1.112" evidence="6"/>
<evidence type="ECO:0000313" key="13">
    <source>
        <dbReference type="EMBL" id="MEQ3549159.1"/>
    </source>
</evidence>
<evidence type="ECO:0000313" key="14">
    <source>
        <dbReference type="Proteomes" id="UP001494902"/>
    </source>
</evidence>
<dbReference type="PANTHER" id="PTHR33254:SF4">
    <property type="entry name" value="4-HYDROXY-4-METHYL-2-OXOGLUTARATE ALDOLASE 3-RELATED"/>
    <property type="match status" value="1"/>
</dbReference>
<evidence type="ECO:0000256" key="12">
    <source>
        <dbReference type="ARBA" id="ARBA00047973"/>
    </source>
</evidence>
<dbReference type="EC" id="4.1.3.17" evidence="5"/>
<dbReference type="SUPFAM" id="SSF89562">
    <property type="entry name" value="RraA-like"/>
    <property type="match status" value="1"/>
</dbReference>
<gene>
    <name evidence="13" type="ORF">WIS52_01640</name>
</gene>